<dbReference type="RefSeq" id="WP_146318233.1">
    <property type="nucleotide sequence ID" value="NZ_CP042305.1"/>
</dbReference>
<proteinExistence type="predicted"/>
<protein>
    <submittedName>
        <fullName evidence="6">Alanine racemase</fullName>
    </submittedName>
</protein>
<dbReference type="InterPro" id="IPR029066">
    <property type="entry name" value="PLP-binding_barrel"/>
</dbReference>
<dbReference type="GO" id="GO:0009252">
    <property type="term" value="P:peptidoglycan biosynthetic process"/>
    <property type="evidence" value="ECO:0007669"/>
    <property type="project" value="TreeGrafter"/>
</dbReference>
<gene>
    <name evidence="6" type="ORF">FPZ11_02975</name>
</gene>
<dbReference type="InterPro" id="IPR011079">
    <property type="entry name" value="Ala_racemase_C"/>
</dbReference>
<dbReference type="GO" id="GO:0008784">
    <property type="term" value="F:alanine racemase activity"/>
    <property type="evidence" value="ECO:0007669"/>
    <property type="project" value="InterPro"/>
</dbReference>
<dbReference type="EMBL" id="CP042305">
    <property type="protein sequence ID" value="QDZ13880.1"/>
    <property type="molecule type" value="Genomic_DNA"/>
</dbReference>
<feature type="modified residue" description="N6-(pyridoxal phosphate)lysine" evidence="4">
    <location>
        <position position="38"/>
    </location>
</feature>
<evidence type="ECO:0000259" key="5">
    <source>
        <dbReference type="SMART" id="SM01005"/>
    </source>
</evidence>
<dbReference type="InterPro" id="IPR000821">
    <property type="entry name" value="Ala_racemase"/>
</dbReference>
<dbReference type="Pfam" id="PF01168">
    <property type="entry name" value="Ala_racemase_N"/>
    <property type="match status" value="1"/>
</dbReference>
<comment type="cofactor">
    <cofactor evidence="1 4">
        <name>pyridoxal 5'-phosphate</name>
        <dbReference type="ChEBI" id="CHEBI:597326"/>
    </cofactor>
</comment>
<evidence type="ECO:0000313" key="7">
    <source>
        <dbReference type="Proteomes" id="UP000320216"/>
    </source>
</evidence>
<dbReference type="Proteomes" id="UP000320216">
    <property type="component" value="Chromosome"/>
</dbReference>
<keyword evidence="7" id="KW-1185">Reference proteome</keyword>
<reference evidence="6 7" key="1">
    <citation type="submission" date="2019-07" db="EMBL/GenBank/DDBJ databases">
        <title>Full genome sequence of Humibacter sp. WJ7-1.</title>
        <authorList>
            <person name="Im W.-T."/>
        </authorList>
    </citation>
    <scope>NUCLEOTIDE SEQUENCE [LARGE SCALE GENOMIC DNA]</scope>
    <source>
        <strain evidence="6 7">WJ7-1</strain>
    </source>
</reference>
<dbReference type="Gene3D" id="2.40.37.10">
    <property type="entry name" value="Lyase, Ornithine Decarboxylase, Chain A, domain 1"/>
    <property type="match status" value="1"/>
</dbReference>
<dbReference type="PANTHER" id="PTHR30511">
    <property type="entry name" value="ALANINE RACEMASE"/>
    <property type="match status" value="1"/>
</dbReference>
<feature type="domain" description="Alanine racemase C-terminal" evidence="5">
    <location>
        <begin position="244"/>
        <end position="349"/>
    </location>
</feature>
<dbReference type="PANTHER" id="PTHR30511:SF0">
    <property type="entry name" value="ALANINE RACEMASE, CATABOLIC-RELATED"/>
    <property type="match status" value="1"/>
</dbReference>
<dbReference type="Gene3D" id="3.20.20.10">
    <property type="entry name" value="Alanine racemase"/>
    <property type="match status" value="1"/>
</dbReference>
<evidence type="ECO:0000313" key="6">
    <source>
        <dbReference type="EMBL" id="QDZ13880.1"/>
    </source>
</evidence>
<dbReference type="GO" id="GO:0030632">
    <property type="term" value="P:D-alanine biosynthetic process"/>
    <property type="evidence" value="ECO:0007669"/>
    <property type="project" value="TreeGrafter"/>
</dbReference>
<dbReference type="InterPro" id="IPR001608">
    <property type="entry name" value="Ala_racemase_N"/>
</dbReference>
<dbReference type="OrthoDB" id="9813814at2"/>
<keyword evidence="2 4" id="KW-0663">Pyridoxal phosphate</keyword>
<dbReference type="Pfam" id="PF00842">
    <property type="entry name" value="Ala_racemase_C"/>
    <property type="match status" value="1"/>
</dbReference>
<dbReference type="GO" id="GO:0005829">
    <property type="term" value="C:cytosol"/>
    <property type="evidence" value="ECO:0007669"/>
    <property type="project" value="TreeGrafter"/>
</dbReference>
<name>A0A5B8M2M3_9MICO</name>
<evidence type="ECO:0000256" key="4">
    <source>
        <dbReference type="PIRSR" id="PIRSR600821-50"/>
    </source>
</evidence>
<dbReference type="SUPFAM" id="SSF51419">
    <property type="entry name" value="PLP-binding barrel"/>
    <property type="match status" value="1"/>
</dbReference>
<dbReference type="GO" id="GO:0030170">
    <property type="term" value="F:pyridoxal phosphate binding"/>
    <property type="evidence" value="ECO:0007669"/>
    <property type="project" value="TreeGrafter"/>
</dbReference>
<dbReference type="KEGG" id="huw:FPZ11_02975"/>
<keyword evidence="3" id="KW-0413">Isomerase</keyword>
<sequence>MSAPDPTTHVRVDLTRFDENLRAVRARVAPAETMFVVKNDAYGHGADVLVPRAVAGGIRWIGALDIEAALHVRRIAGDDVRVFAWLLSARDDLAAADAAGLDLGVGDRAILEAAASAATARPMRVHLKIDTGLNRNGVRAEDWEAFVARAAELQNEGRIRVEGVWSHISEASDADDDEARARFDSAVAAAESAGLAPEFRHLAASAASFLRDEFRYDMVRVGAFVYGISPSGGPHESELGISPVMSLRTRVVDVRDGRAVLPLGAWHGVPSTAAGKTTVGVHGAARQVDRIERDWMTVLCPDARPGDLVVLWGPGDDGEPTATRWAEAVDTIGEEIVLKVDRRIPRLYR</sequence>
<evidence type="ECO:0000256" key="2">
    <source>
        <dbReference type="ARBA" id="ARBA00022898"/>
    </source>
</evidence>
<dbReference type="SMART" id="SM01005">
    <property type="entry name" value="Ala_racemase_C"/>
    <property type="match status" value="1"/>
</dbReference>
<accession>A0A5B8M2M3</accession>
<dbReference type="InterPro" id="IPR009006">
    <property type="entry name" value="Ala_racemase/Decarboxylase_C"/>
</dbReference>
<evidence type="ECO:0000256" key="1">
    <source>
        <dbReference type="ARBA" id="ARBA00001933"/>
    </source>
</evidence>
<organism evidence="6 7">
    <name type="scientific">Humibacter ginsenosidimutans</name>
    <dbReference type="NCBI Taxonomy" id="2599293"/>
    <lineage>
        <taxon>Bacteria</taxon>
        <taxon>Bacillati</taxon>
        <taxon>Actinomycetota</taxon>
        <taxon>Actinomycetes</taxon>
        <taxon>Micrococcales</taxon>
        <taxon>Microbacteriaceae</taxon>
        <taxon>Humibacter</taxon>
    </lineage>
</organism>
<dbReference type="SUPFAM" id="SSF50621">
    <property type="entry name" value="Alanine racemase C-terminal domain-like"/>
    <property type="match status" value="1"/>
</dbReference>
<dbReference type="AlphaFoldDB" id="A0A5B8M2M3"/>
<evidence type="ECO:0000256" key="3">
    <source>
        <dbReference type="ARBA" id="ARBA00023235"/>
    </source>
</evidence>
<dbReference type="PRINTS" id="PR00992">
    <property type="entry name" value="ALARACEMASE"/>
</dbReference>